<comment type="pathway">
    <text evidence="1">Metabolic intermediate biosynthesis; chorismate biosynthesis; chorismate from D-erythrose 4-phosphate and phosphoenolpyruvate: step 4/7.</text>
</comment>
<protein>
    <submittedName>
        <fullName evidence="5">Shikimate dehydrogenase</fullName>
    </submittedName>
</protein>
<dbReference type="PANTHER" id="PTHR21089">
    <property type="entry name" value="SHIKIMATE DEHYDROGENASE"/>
    <property type="match status" value="1"/>
</dbReference>
<dbReference type="OrthoDB" id="9792692at2"/>
<dbReference type="GO" id="GO:0050661">
    <property type="term" value="F:NADP binding"/>
    <property type="evidence" value="ECO:0007669"/>
    <property type="project" value="TreeGrafter"/>
</dbReference>
<gene>
    <name evidence="5" type="ORF">C4K68_19025</name>
</gene>
<evidence type="ECO:0000256" key="2">
    <source>
        <dbReference type="ARBA" id="ARBA00023002"/>
    </source>
</evidence>
<dbReference type="PANTHER" id="PTHR21089:SF1">
    <property type="entry name" value="BIFUNCTIONAL 3-DEHYDROQUINATE DEHYDRATASE_SHIKIMATE DEHYDROGENASE, CHLOROPLASTIC"/>
    <property type="match status" value="1"/>
</dbReference>
<name>A0A2S5KLM9_9PROT</name>
<evidence type="ECO:0000313" key="6">
    <source>
        <dbReference type="Proteomes" id="UP000238196"/>
    </source>
</evidence>
<keyword evidence="2" id="KW-0560">Oxidoreductase</keyword>
<comment type="caution">
    <text evidence="5">The sequence shown here is derived from an EMBL/GenBank/DDBJ whole genome shotgun (WGS) entry which is preliminary data.</text>
</comment>
<accession>A0A2S5KLM9</accession>
<dbReference type="AlphaFoldDB" id="A0A2S5KLM9"/>
<dbReference type="InterPro" id="IPR013708">
    <property type="entry name" value="Shikimate_DH-bd_N"/>
</dbReference>
<dbReference type="GO" id="GO:0009073">
    <property type="term" value="P:aromatic amino acid family biosynthetic process"/>
    <property type="evidence" value="ECO:0007669"/>
    <property type="project" value="UniProtKB-KW"/>
</dbReference>
<dbReference type="Pfam" id="PF08501">
    <property type="entry name" value="Shikimate_dh_N"/>
    <property type="match status" value="1"/>
</dbReference>
<organism evidence="5 6">
    <name type="scientific">Proteobacteria bacterium 228</name>
    <dbReference type="NCBI Taxonomy" id="2083153"/>
    <lineage>
        <taxon>Bacteria</taxon>
        <taxon>Pseudomonadati</taxon>
        <taxon>Pseudomonadota</taxon>
    </lineage>
</organism>
<dbReference type="CDD" id="cd01065">
    <property type="entry name" value="NAD_bind_Shikimate_DH"/>
    <property type="match status" value="1"/>
</dbReference>
<dbReference type="NCBIfam" id="NF009201">
    <property type="entry name" value="PRK12549.1"/>
    <property type="match status" value="1"/>
</dbReference>
<dbReference type="InterPro" id="IPR046346">
    <property type="entry name" value="Aminoacid_DH-like_N_sf"/>
</dbReference>
<keyword evidence="3" id="KW-0028">Amino-acid biosynthesis</keyword>
<evidence type="ECO:0000256" key="1">
    <source>
        <dbReference type="ARBA" id="ARBA00004871"/>
    </source>
</evidence>
<evidence type="ECO:0000256" key="3">
    <source>
        <dbReference type="ARBA" id="ARBA00023141"/>
    </source>
</evidence>
<evidence type="ECO:0000259" key="4">
    <source>
        <dbReference type="Pfam" id="PF08501"/>
    </source>
</evidence>
<dbReference type="SUPFAM" id="SSF51735">
    <property type="entry name" value="NAD(P)-binding Rossmann-fold domains"/>
    <property type="match status" value="1"/>
</dbReference>
<dbReference type="GO" id="GO:0005829">
    <property type="term" value="C:cytosol"/>
    <property type="evidence" value="ECO:0007669"/>
    <property type="project" value="TreeGrafter"/>
</dbReference>
<proteinExistence type="predicted"/>
<evidence type="ECO:0000313" key="5">
    <source>
        <dbReference type="EMBL" id="PPC75737.1"/>
    </source>
</evidence>
<feature type="domain" description="Shikimate dehydrogenase substrate binding N-terminal" evidence="4">
    <location>
        <begin position="10"/>
        <end position="96"/>
    </location>
</feature>
<dbReference type="InterPro" id="IPR022893">
    <property type="entry name" value="Shikimate_DH_fam"/>
</dbReference>
<keyword evidence="3" id="KW-0057">Aromatic amino acid biosynthesis</keyword>
<dbReference type="GO" id="GO:0004764">
    <property type="term" value="F:shikimate 3-dehydrogenase (NADP+) activity"/>
    <property type="evidence" value="ECO:0007669"/>
    <property type="project" value="InterPro"/>
</dbReference>
<dbReference type="GO" id="GO:0009423">
    <property type="term" value="P:chorismate biosynthetic process"/>
    <property type="evidence" value="ECO:0007669"/>
    <property type="project" value="TreeGrafter"/>
</dbReference>
<dbReference type="Gene3D" id="3.40.50.10860">
    <property type="entry name" value="Leucine Dehydrogenase, chain A, domain 1"/>
    <property type="match status" value="1"/>
</dbReference>
<dbReference type="Gene3D" id="3.40.50.720">
    <property type="entry name" value="NAD(P)-binding Rossmann-like Domain"/>
    <property type="match status" value="1"/>
</dbReference>
<dbReference type="SUPFAM" id="SSF53223">
    <property type="entry name" value="Aminoacid dehydrogenase-like, N-terminal domain"/>
    <property type="match status" value="1"/>
</dbReference>
<reference evidence="5 6" key="1">
    <citation type="submission" date="2018-02" db="EMBL/GenBank/DDBJ databases">
        <title>novel marine gammaproteobacteria from coastal saline agro ecosystem.</title>
        <authorList>
            <person name="Krishnan R."/>
            <person name="Ramesh Kumar N."/>
        </authorList>
    </citation>
    <scope>NUCLEOTIDE SEQUENCE [LARGE SCALE GENOMIC DNA]</scope>
    <source>
        <strain evidence="5 6">228</strain>
    </source>
</reference>
<sequence length="284" mass="30903">MKNNVTKLGLIGKNILKSTSPRLHVFLGETLGMPCTYELLEAGDDFPEDFLQQRIARCASEGYAGTNVTFPFKQKALGFVDHKAQSAALVGATNTLVFRDNGITASNTDFSGFARAYRENFGQQPAGKVLMLGAGGVGRAIAFALTQLQLDTLYIFDTSTAQADDLVSSLQAAGAKAEVVTQERLVDTMRSCQGLVNATPIGHYKTPGQPFPEDGWAQQQWAFDAVYTPIETEFLLQAKQHDLSILTGFQLFFYQGIDAFELFMDSRVDAKAIQPAFIAHIGGI</sequence>
<dbReference type="InterPro" id="IPR036291">
    <property type="entry name" value="NAD(P)-bd_dom_sf"/>
</dbReference>
<dbReference type="EMBL" id="PRLP01000072">
    <property type="protein sequence ID" value="PPC75737.1"/>
    <property type="molecule type" value="Genomic_DNA"/>
</dbReference>
<dbReference type="GO" id="GO:0019632">
    <property type="term" value="P:shikimate metabolic process"/>
    <property type="evidence" value="ECO:0007669"/>
    <property type="project" value="TreeGrafter"/>
</dbReference>
<dbReference type="Proteomes" id="UP000238196">
    <property type="component" value="Unassembled WGS sequence"/>
</dbReference>